<dbReference type="Gene3D" id="3.40.630.30">
    <property type="match status" value="1"/>
</dbReference>
<feature type="domain" description="Glycine N-acyltransferase N-terminal" evidence="2">
    <location>
        <begin position="1"/>
        <end position="37"/>
    </location>
</feature>
<evidence type="ECO:0000313" key="4">
    <source>
        <dbReference type="Proteomes" id="UP000653271"/>
    </source>
</evidence>
<dbReference type="EC" id="2.3.1.-" evidence="1"/>
<comment type="caution">
    <text evidence="3">The sequence shown here is derived from an EMBL/GenBank/DDBJ whole genome shotgun (WGS) entry which is preliminary data.</text>
</comment>
<dbReference type="PANTHER" id="PTHR15298:SF1">
    <property type="entry name" value="GLYCINE N-ACYLTRANSFERASE-LIKE PROTEIN"/>
    <property type="match status" value="1"/>
</dbReference>
<evidence type="ECO:0000313" key="3">
    <source>
        <dbReference type="EMBL" id="NWH70566.1"/>
    </source>
</evidence>
<dbReference type="AlphaFoldDB" id="A0A850WJ36"/>
<dbReference type="OrthoDB" id="61870at2759"/>
<dbReference type="SUPFAM" id="SSF55729">
    <property type="entry name" value="Acyl-CoA N-acyltransferases (Nat)"/>
    <property type="match status" value="1"/>
</dbReference>
<keyword evidence="1" id="KW-0012">Acyltransferase</keyword>
<proteinExistence type="inferred from homology"/>
<dbReference type="InterPro" id="IPR015938">
    <property type="entry name" value="Glycine_N-acyltransferase_N"/>
</dbReference>
<protein>
    <recommendedName>
        <fullName evidence="1">Glycine N-acyltransferase-like protein</fullName>
        <ecNumber evidence="1">2.3.1.-</ecNumber>
    </recommendedName>
</protein>
<evidence type="ECO:0000256" key="1">
    <source>
        <dbReference type="RuleBase" id="RU368002"/>
    </source>
</evidence>
<keyword evidence="4" id="KW-1185">Reference proteome</keyword>
<dbReference type="InterPro" id="IPR010313">
    <property type="entry name" value="Glycine_N-acyltransferase"/>
</dbReference>
<reference evidence="3" key="1">
    <citation type="submission" date="2019-09" db="EMBL/GenBank/DDBJ databases">
        <title>Bird 10,000 Genomes (B10K) Project - Family phase.</title>
        <authorList>
            <person name="Zhang G."/>
        </authorList>
    </citation>
    <scope>NUCLEOTIDE SEQUENCE</scope>
    <source>
        <strain evidence="3">B10K-DU-008-47</strain>
        <tissue evidence="3">Mixed tissue sample</tissue>
    </source>
</reference>
<dbReference type="EMBL" id="WAAB01002672">
    <property type="protein sequence ID" value="NWH70566.1"/>
    <property type="molecule type" value="Genomic_DNA"/>
</dbReference>
<dbReference type="GO" id="GO:0047961">
    <property type="term" value="F:glycine N-acyltransferase activity"/>
    <property type="evidence" value="ECO:0007669"/>
    <property type="project" value="InterPro"/>
</dbReference>
<feature type="non-terminal residue" evidence="3">
    <location>
        <position position="171"/>
    </location>
</feature>
<dbReference type="Pfam" id="PF06021">
    <property type="entry name" value="Gly_acyl_tr_N"/>
    <property type="match status" value="2"/>
</dbReference>
<feature type="domain" description="Glycine N-acyltransferase N-terminal" evidence="2">
    <location>
        <begin position="73"/>
        <end position="113"/>
    </location>
</feature>
<dbReference type="GO" id="GO:0005739">
    <property type="term" value="C:mitochondrion"/>
    <property type="evidence" value="ECO:0007669"/>
    <property type="project" value="InterPro"/>
</dbReference>
<dbReference type="InterPro" id="IPR016181">
    <property type="entry name" value="Acyl_CoA_acyltransferase"/>
</dbReference>
<feature type="non-terminal residue" evidence="3">
    <location>
        <position position="1"/>
    </location>
</feature>
<keyword evidence="1" id="KW-0808">Transferase</keyword>
<gene>
    <name evidence="3" type="primary">Glyatl3</name>
    <name evidence="3" type="ORF">PIACAY_R01148</name>
</gene>
<evidence type="ECO:0000259" key="2">
    <source>
        <dbReference type="Pfam" id="PF06021"/>
    </source>
</evidence>
<dbReference type="PANTHER" id="PTHR15298">
    <property type="entry name" value="L-COA N-ACYLTRANSFERASE-RELATED"/>
    <property type="match status" value="1"/>
</dbReference>
<sequence length="171" mass="18622">VYGAVMHINRGNPGEMEVAVDTWPDFGAVLARQRGEVAGGDIVCVCGGVPMSWGLPPPTSLHLADPPNLRRLPPTIRLGSLSVAHAELLAETWPYGGNSRSRQYLAETLSRLPNLCLQDEALHPVCWVLTDHFGTGAHGYTLRAHRRHGYMRAALAITARRLHARGFPSFG</sequence>
<comment type="similarity">
    <text evidence="1">Belongs to the glycine N-acyltransferase family.</text>
</comment>
<accession>A0A850WJ36</accession>
<name>A0A850WJ36_PIACA</name>
<dbReference type="Proteomes" id="UP000653271">
    <property type="component" value="Unassembled WGS sequence"/>
</dbReference>
<organism evidence="3 4">
    <name type="scientific">Piaya cayana</name>
    <name type="common">Common squirrel cuckoo</name>
    <dbReference type="NCBI Taxonomy" id="33601"/>
    <lineage>
        <taxon>Eukaryota</taxon>
        <taxon>Metazoa</taxon>
        <taxon>Chordata</taxon>
        <taxon>Craniata</taxon>
        <taxon>Vertebrata</taxon>
        <taxon>Euteleostomi</taxon>
        <taxon>Archelosauria</taxon>
        <taxon>Archosauria</taxon>
        <taxon>Dinosauria</taxon>
        <taxon>Saurischia</taxon>
        <taxon>Theropoda</taxon>
        <taxon>Coelurosauria</taxon>
        <taxon>Aves</taxon>
        <taxon>Neognathae</taxon>
        <taxon>Neoaves</taxon>
        <taxon>Otidimorphae</taxon>
        <taxon>Cuculiformes</taxon>
        <taxon>Coccyzidae</taxon>
        <taxon>Piaya</taxon>
    </lineage>
</organism>